<dbReference type="Proteomes" id="UP000720189">
    <property type="component" value="Unassembled WGS sequence"/>
</dbReference>
<sequence length="153" mass="17373">QLVESTPHVHPDLAARLNNLGNKLGRRYERTGETKDLEEAIQAVRQAVESTPHDHPDREGRLNNLGIKLESRYRRTGQIKELEEASTDLLEAWSYLTAMPFHRLMAAATCLKLLAIQNRVDEGIDLGRRILDVLPSVHTRALDRNDQQFVVST</sequence>
<dbReference type="InterPro" id="IPR011990">
    <property type="entry name" value="TPR-like_helical_dom_sf"/>
</dbReference>
<dbReference type="SUPFAM" id="SSF48452">
    <property type="entry name" value="TPR-like"/>
    <property type="match status" value="1"/>
</dbReference>
<proteinExistence type="predicted"/>
<dbReference type="Gene3D" id="1.25.40.10">
    <property type="entry name" value="Tetratricopeptide repeat domain"/>
    <property type="match status" value="1"/>
</dbReference>
<reference evidence="1" key="1">
    <citation type="journal article" date="2021" name="Nat. Commun.">
        <title>Genetic determinants of endophytism in the Arabidopsis root mycobiome.</title>
        <authorList>
            <person name="Mesny F."/>
            <person name="Miyauchi S."/>
            <person name="Thiergart T."/>
            <person name="Pickel B."/>
            <person name="Atanasova L."/>
            <person name="Karlsson M."/>
            <person name="Huettel B."/>
            <person name="Barry K.W."/>
            <person name="Haridas S."/>
            <person name="Chen C."/>
            <person name="Bauer D."/>
            <person name="Andreopoulos W."/>
            <person name="Pangilinan J."/>
            <person name="LaButti K."/>
            <person name="Riley R."/>
            <person name="Lipzen A."/>
            <person name="Clum A."/>
            <person name="Drula E."/>
            <person name="Henrissat B."/>
            <person name="Kohler A."/>
            <person name="Grigoriev I.V."/>
            <person name="Martin F.M."/>
            <person name="Hacquard S."/>
        </authorList>
    </citation>
    <scope>NUCLEOTIDE SEQUENCE</scope>
    <source>
        <strain evidence="1">MPI-CAGE-AT-0023</strain>
    </source>
</reference>
<organism evidence="1 2">
    <name type="scientific">Fusarium redolens</name>
    <dbReference type="NCBI Taxonomy" id="48865"/>
    <lineage>
        <taxon>Eukaryota</taxon>
        <taxon>Fungi</taxon>
        <taxon>Dikarya</taxon>
        <taxon>Ascomycota</taxon>
        <taxon>Pezizomycotina</taxon>
        <taxon>Sordariomycetes</taxon>
        <taxon>Hypocreomycetidae</taxon>
        <taxon>Hypocreales</taxon>
        <taxon>Nectriaceae</taxon>
        <taxon>Fusarium</taxon>
        <taxon>Fusarium redolens species complex</taxon>
    </lineage>
</organism>
<comment type="caution">
    <text evidence="1">The sequence shown here is derived from an EMBL/GenBank/DDBJ whole genome shotgun (WGS) entry which is preliminary data.</text>
</comment>
<dbReference type="GeneID" id="70230712"/>
<dbReference type="RefSeq" id="XP_046044114.1">
    <property type="nucleotide sequence ID" value="XM_046200758.1"/>
</dbReference>
<evidence type="ECO:0000313" key="1">
    <source>
        <dbReference type="EMBL" id="KAH7233769.1"/>
    </source>
</evidence>
<gene>
    <name evidence="1" type="ORF">BKA55DRAFT_709230</name>
</gene>
<name>A0A9P9G9H9_FUSRE</name>
<dbReference type="AlphaFoldDB" id="A0A9P9G9H9"/>
<dbReference type="OrthoDB" id="9991317at2759"/>
<evidence type="ECO:0000313" key="2">
    <source>
        <dbReference type="Proteomes" id="UP000720189"/>
    </source>
</evidence>
<keyword evidence="2" id="KW-1185">Reference proteome</keyword>
<feature type="non-terminal residue" evidence="1">
    <location>
        <position position="1"/>
    </location>
</feature>
<protein>
    <submittedName>
        <fullName evidence="1">Uncharacterized protein</fullName>
    </submittedName>
</protein>
<dbReference type="EMBL" id="JAGMUX010000018">
    <property type="protein sequence ID" value="KAH7233769.1"/>
    <property type="molecule type" value="Genomic_DNA"/>
</dbReference>
<accession>A0A9P9G9H9</accession>